<dbReference type="KEGG" id="tps:THAPSDRAFT_2487"/>
<protein>
    <recommendedName>
        <fullName evidence="5">DUF4042 domain-containing protein</fullName>
    </recommendedName>
</protein>
<dbReference type="HOGENOM" id="CLU_264409_0_0_1"/>
<accession>B8BUI0</accession>
<dbReference type="GeneID" id="7450371"/>
<dbReference type="Gene3D" id="1.25.10.10">
    <property type="entry name" value="Leucine-rich Repeat Variant"/>
    <property type="match status" value="2"/>
</dbReference>
<evidence type="ECO:0000313" key="4">
    <source>
        <dbReference type="Proteomes" id="UP000001449"/>
    </source>
</evidence>
<dbReference type="OMA" id="ICKEMEH"/>
<dbReference type="EMBL" id="CM000639">
    <property type="protein sequence ID" value="EED94761.1"/>
    <property type="molecule type" value="Genomic_DNA"/>
</dbReference>
<dbReference type="PaxDb" id="35128-Thaps2487"/>
<evidence type="ECO:0008006" key="5">
    <source>
        <dbReference type="Google" id="ProtNLM"/>
    </source>
</evidence>
<dbReference type="Pfam" id="PF02985">
    <property type="entry name" value="HEAT"/>
    <property type="match status" value="1"/>
</dbReference>
<organism evidence="3 4">
    <name type="scientific">Thalassiosira pseudonana</name>
    <name type="common">Marine diatom</name>
    <name type="synonym">Cyclotella nana</name>
    <dbReference type="NCBI Taxonomy" id="35128"/>
    <lineage>
        <taxon>Eukaryota</taxon>
        <taxon>Sar</taxon>
        <taxon>Stramenopiles</taxon>
        <taxon>Ochrophyta</taxon>
        <taxon>Bacillariophyta</taxon>
        <taxon>Coscinodiscophyceae</taxon>
        <taxon>Thalassiosirophycidae</taxon>
        <taxon>Thalassiosirales</taxon>
        <taxon>Thalassiosiraceae</taxon>
        <taxon>Thalassiosira</taxon>
    </lineage>
</organism>
<name>B8BUI0_THAPS</name>
<dbReference type="InterPro" id="IPR011989">
    <property type="entry name" value="ARM-like"/>
</dbReference>
<keyword evidence="1" id="KW-0677">Repeat</keyword>
<feature type="region of interest" description="Disordered" evidence="2">
    <location>
        <begin position="1"/>
        <end position="101"/>
    </location>
</feature>
<dbReference type="AlphaFoldDB" id="B8BUI0"/>
<reference evidence="3 4" key="1">
    <citation type="journal article" date="2004" name="Science">
        <title>The genome of the diatom Thalassiosira pseudonana: ecology, evolution, and metabolism.</title>
        <authorList>
            <person name="Armbrust E.V."/>
            <person name="Berges J.A."/>
            <person name="Bowler C."/>
            <person name="Green B.R."/>
            <person name="Martinez D."/>
            <person name="Putnam N.H."/>
            <person name="Zhou S."/>
            <person name="Allen A.E."/>
            <person name="Apt K.E."/>
            <person name="Bechner M."/>
            <person name="Brzezinski M.A."/>
            <person name="Chaal B.K."/>
            <person name="Chiovitti A."/>
            <person name="Davis A.K."/>
            <person name="Demarest M.S."/>
            <person name="Detter J.C."/>
            <person name="Glavina T."/>
            <person name="Goodstein D."/>
            <person name="Hadi M.Z."/>
            <person name="Hellsten U."/>
            <person name="Hildebrand M."/>
            <person name="Jenkins B.D."/>
            <person name="Jurka J."/>
            <person name="Kapitonov V.V."/>
            <person name="Kroger N."/>
            <person name="Lau W.W."/>
            <person name="Lane T.W."/>
            <person name="Larimer F.W."/>
            <person name="Lippmeier J.C."/>
            <person name="Lucas S."/>
            <person name="Medina M."/>
            <person name="Montsant A."/>
            <person name="Obornik M."/>
            <person name="Parker M.S."/>
            <person name="Palenik B."/>
            <person name="Pazour G.J."/>
            <person name="Richardson P.M."/>
            <person name="Rynearson T.A."/>
            <person name="Saito M.A."/>
            <person name="Schwartz D.C."/>
            <person name="Thamatrakoln K."/>
            <person name="Valentin K."/>
            <person name="Vardi A."/>
            <person name="Wilkerson F.P."/>
            <person name="Rokhsar D.S."/>
        </authorList>
    </citation>
    <scope>NUCLEOTIDE SEQUENCE [LARGE SCALE GENOMIC DNA]</scope>
    <source>
        <strain evidence="3 4">CCMP1335</strain>
    </source>
</reference>
<gene>
    <name evidence="3" type="ORF">THAPSDRAFT_2487</name>
</gene>
<reference evidence="3 4" key="2">
    <citation type="journal article" date="2008" name="Nature">
        <title>The Phaeodactylum genome reveals the evolutionary history of diatom genomes.</title>
        <authorList>
            <person name="Bowler C."/>
            <person name="Allen A.E."/>
            <person name="Badger J.H."/>
            <person name="Grimwood J."/>
            <person name="Jabbari K."/>
            <person name="Kuo A."/>
            <person name="Maheswari U."/>
            <person name="Martens C."/>
            <person name="Maumus F."/>
            <person name="Otillar R.P."/>
            <person name="Rayko E."/>
            <person name="Salamov A."/>
            <person name="Vandepoele K."/>
            <person name="Beszteri B."/>
            <person name="Gruber A."/>
            <person name="Heijde M."/>
            <person name="Katinka M."/>
            <person name="Mock T."/>
            <person name="Valentin K."/>
            <person name="Verret F."/>
            <person name="Berges J.A."/>
            <person name="Brownlee C."/>
            <person name="Cadoret J.P."/>
            <person name="Chiovitti A."/>
            <person name="Choi C.J."/>
            <person name="Coesel S."/>
            <person name="De Martino A."/>
            <person name="Detter J.C."/>
            <person name="Durkin C."/>
            <person name="Falciatore A."/>
            <person name="Fournet J."/>
            <person name="Haruta M."/>
            <person name="Huysman M.J."/>
            <person name="Jenkins B.D."/>
            <person name="Jiroutova K."/>
            <person name="Jorgensen R.E."/>
            <person name="Joubert Y."/>
            <person name="Kaplan A."/>
            <person name="Kroger N."/>
            <person name="Kroth P.G."/>
            <person name="La Roche J."/>
            <person name="Lindquist E."/>
            <person name="Lommer M."/>
            <person name="Martin-Jezequel V."/>
            <person name="Lopez P.J."/>
            <person name="Lucas S."/>
            <person name="Mangogna M."/>
            <person name="McGinnis K."/>
            <person name="Medlin L.K."/>
            <person name="Montsant A."/>
            <person name="Oudot-Le Secq M.P."/>
            <person name="Napoli C."/>
            <person name="Obornik M."/>
            <person name="Parker M.S."/>
            <person name="Petit J.L."/>
            <person name="Porcel B.M."/>
            <person name="Poulsen N."/>
            <person name="Robison M."/>
            <person name="Rychlewski L."/>
            <person name="Rynearson T.A."/>
            <person name="Schmutz J."/>
            <person name="Shapiro H."/>
            <person name="Siaut M."/>
            <person name="Stanley M."/>
            <person name="Sussman M.R."/>
            <person name="Taylor A.R."/>
            <person name="Vardi A."/>
            <person name="von Dassow P."/>
            <person name="Vyverman W."/>
            <person name="Willis A."/>
            <person name="Wyrwicz L.S."/>
            <person name="Rokhsar D.S."/>
            <person name="Weissenbach J."/>
            <person name="Armbrust E.V."/>
            <person name="Green B.R."/>
            <person name="Van de Peer Y."/>
            <person name="Grigoriev I.V."/>
        </authorList>
    </citation>
    <scope>NUCLEOTIDE SEQUENCE [LARGE SCALE GENOMIC DNA]</scope>
    <source>
        <strain evidence="3 4">CCMP1335</strain>
    </source>
</reference>
<dbReference type="eggNOG" id="ENOG502T9WF">
    <property type="taxonomic scope" value="Eukaryota"/>
</dbReference>
<dbReference type="RefSeq" id="XP_002287318.1">
    <property type="nucleotide sequence ID" value="XM_002287282.1"/>
</dbReference>
<evidence type="ECO:0000313" key="3">
    <source>
        <dbReference type="EMBL" id="EED94761.1"/>
    </source>
</evidence>
<feature type="compositionally biased region" description="Gly residues" evidence="2">
    <location>
        <begin position="1"/>
        <end position="10"/>
    </location>
</feature>
<sequence>MNGGQQGRGGSRWDALRDDGRDKTPSSSSSNQRRLPRRGRSNSSSNATDGRYHQRSGGGVSAVQRGSTGGGNWRRPPPSSSDAATASTTSSSTAQPSAPGDVRVRAATQSLKHAISSFIEIVQRDECSETSVGNRLQPAIEQLSRSLQPKTQAQNATAYVVSNDVLWEVSYSTFQGMQSISQLQRKIDCVGVLTIMATIAATCCQMISHNLQAQSDSSHRPKSMTDLRLCEFAAVLLELLKYAEGSTNTDQLSYKAALFACLSKVLTVSTTCNGGSGKSNKERRGPLFPWGAEKTVNLIVKQAVLPFVEGILGIDDVNLATPLKVQYCHGAMECLYLLLKDPYAGTVSYSTINTHQLSKHAAAILAPLVIDVNSEGKENQTTNPLRARSLSAICSYWNCSYQLTQIESTGCFDGDSLATKCLTATLNSLCILRKGKVQGSQQSEASNSLEIDVSSITKQIQSLLQNEQSQVCQSRVLNLLSSLCLGYPSATVRHWHLFLEKPTSNYSQQYTHSKERNLPLLLALSEQNTSSLSGRHDSTNTLDILPDILHTITALVSAMPFTHWISYEGKSSMRLSGGNFSSRIRNSMLGVMSTLFGLLTTIKDKVSNGLIWSEDEESRQSMQSTMEQSSLLAEKLCSALPFSGEKSVLIQPASTLVRCAGEIYVCSAKAVEEMPPSKMGSDSIIYKALSYFGRVITCLSRNSSTVELSPPAQLWLSDSSSYEFIGLLLSGSSTLSTDRMEMLSSIARTCPWALAREPFNLASFCEVCSRYCGVQNNAATRLIGVKLIESFIIGRRNSSKESESQSTDLVVQTFCPLLLLALNDESASVRSSAASSFGSLLRVDWKTLLSTNSDAMDDIDWKYTNTVLWRCTSNHGERNANVRSASCKAIGDLCTTCLTREDDESGNSVEEVPFTDDFTITLCHAICKEMEHAIRDDNATVRSMALFALGNAALALKGHPSERFRSHPMPISFSSVYSCLDDKDEKVVGNAIRTIAHLAHFFYSSDFATEEDLATTSTLDSYCTLLTSLSAKVKLALDDATGESSAELTWKQRNGAKKHAWGSCTTLGTLFSFSTLTYRLDTSVLETALLELFRCLQLSNTINDKITTASVHTLAKMPASFWQCLPVCDSIGHGIATCFSFLHEASVQRKLQTSFHSDVESLAGVLVSSAKKVDFCNLFLLQDSIPFSVDYFYQWLVISDVGSNVLEEVAAAVQSREVESRLDVSVVQMFVSRTKQQCRREGSPRKESATALSINYGIEDDDDDEL</sequence>
<dbReference type="Proteomes" id="UP000001449">
    <property type="component" value="Chromosome 2"/>
</dbReference>
<dbReference type="InterPro" id="IPR000357">
    <property type="entry name" value="HEAT"/>
</dbReference>
<keyword evidence="4" id="KW-1185">Reference proteome</keyword>
<evidence type="ECO:0000256" key="2">
    <source>
        <dbReference type="SAM" id="MobiDB-lite"/>
    </source>
</evidence>
<feature type="compositionally biased region" description="Low complexity" evidence="2">
    <location>
        <begin position="80"/>
        <end position="99"/>
    </location>
</feature>
<dbReference type="InterPro" id="IPR016024">
    <property type="entry name" value="ARM-type_fold"/>
</dbReference>
<dbReference type="InParanoid" id="B8BUI0"/>
<dbReference type="SUPFAM" id="SSF48371">
    <property type="entry name" value="ARM repeat"/>
    <property type="match status" value="1"/>
</dbReference>
<proteinExistence type="predicted"/>
<evidence type="ECO:0000256" key="1">
    <source>
        <dbReference type="ARBA" id="ARBA00022737"/>
    </source>
</evidence>
<feature type="compositionally biased region" description="Basic and acidic residues" evidence="2">
    <location>
        <begin position="14"/>
        <end position="24"/>
    </location>
</feature>